<evidence type="ECO:0000313" key="4">
    <source>
        <dbReference type="Proteomes" id="UP000290809"/>
    </source>
</evidence>
<dbReference type="Proteomes" id="UP000290809">
    <property type="component" value="Unassembled WGS sequence"/>
</dbReference>
<dbReference type="Pfam" id="PF00013">
    <property type="entry name" value="KH_1"/>
    <property type="match status" value="1"/>
</dbReference>
<dbReference type="InterPro" id="IPR004088">
    <property type="entry name" value="KH_dom_type_1"/>
</dbReference>
<keyword evidence="4" id="KW-1185">Reference proteome</keyword>
<dbReference type="SUPFAM" id="SSF54791">
    <property type="entry name" value="Eukaryotic type KH-domain (KH-domain type I)"/>
    <property type="match status" value="1"/>
</dbReference>
<feature type="domain" description="K Homology" evidence="2">
    <location>
        <begin position="113"/>
        <end position="140"/>
    </location>
</feature>
<evidence type="ECO:0000313" key="3">
    <source>
        <dbReference type="EMBL" id="RTG87550.1"/>
    </source>
</evidence>
<name>A0A430QIM5_SCHBO</name>
<reference evidence="3 4" key="1">
    <citation type="journal article" date="2019" name="PLoS Pathog.">
        <title>Genome sequence of the bovine parasite Schistosoma bovis Tanzania.</title>
        <authorList>
            <person name="Oey H."/>
            <person name="Zakrzewski M."/>
            <person name="Gobert G."/>
            <person name="Gravermann K."/>
            <person name="Stoye J."/>
            <person name="Jones M."/>
            <person name="Mcmanus D."/>
            <person name="Krause L."/>
        </authorList>
    </citation>
    <scope>NUCLEOTIDE SEQUENCE [LARGE SCALE GENOMIC DNA]</scope>
    <source>
        <strain evidence="3 4">TAN1997</strain>
    </source>
</reference>
<dbReference type="InterPro" id="IPR036612">
    <property type="entry name" value="KH_dom_type_1_sf"/>
</dbReference>
<evidence type="ECO:0000256" key="1">
    <source>
        <dbReference type="PROSITE-ProRule" id="PRU00117"/>
    </source>
</evidence>
<sequence length="145" mass="15896">MNFSGIHMYLDFGHSLLTSEYKSSPAFSNLLVDSLYTDTGLLIDFWFAHSSIFIFTVPRPMSAVQSPCKLQPPSLTLQSGMHTPLFRTPKLLRNSAILKAPVANGPGGAQYRCEILISNDLIGCVIGRGGNKINEIRQVSSPLIK</sequence>
<dbReference type="Gene3D" id="3.30.1370.10">
    <property type="entry name" value="K Homology domain, type 1"/>
    <property type="match status" value="1"/>
</dbReference>
<dbReference type="STRING" id="6184.A0A430QIM5"/>
<dbReference type="AlphaFoldDB" id="A0A430QIM5"/>
<gene>
    <name evidence="3" type="ORF">DC041_0011028</name>
</gene>
<dbReference type="PROSITE" id="PS50084">
    <property type="entry name" value="KH_TYPE_1"/>
    <property type="match status" value="1"/>
</dbReference>
<accession>A0A430QIM5</accession>
<evidence type="ECO:0000259" key="2">
    <source>
        <dbReference type="Pfam" id="PF00013"/>
    </source>
</evidence>
<proteinExistence type="predicted"/>
<comment type="caution">
    <text evidence="3">The sequence shown here is derived from an EMBL/GenBank/DDBJ whole genome shotgun (WGS) entry which is preliminary data.</text>
</comment>
<dbReference type="EMBL" id="QMKO01001666">
    <property type="protein sequence ID" value="RTG87550.1"/>
    <property type="molecule type" value="Genomic_DNA"/>
</dbReference>
<keyword evidence="1" id="KW-0694">RNA-binding</keyword>
<protein>
    <recommendedName>
        <fullName evidence="2">K Homology domain-containing protein</fullName>
    </recommendedName>
</protein>
<organism evidence="3 4">
    <name type="scientific">Schistosoma bovis</name>
    <name type="common">Blood fluke</name>
    <dbReference type="NCBI Taxonomy" id="6184"/>
    <lineage>
        <taxon>Eukaryota</taxon>
        <taxon>Metazoa</taxon>
        <taxon>Spiralia</taxon>
        <taxon>Lophotrochozoa</taxon>
        <taxon>Platyhelminthes</taxon>
        <taxon>Trematoda</taxon>
        <taxon>Digenea</taxon>
        <taxon>Strigeidida</taxon>
        <taxon>Schistosomatoidea</taxon>
        <taxon>Schistosomatidae</taxon>
        <taxon>Schistosoma</taxon>
    </lineage>
</organism>
<dbReference type="GO" id="GO:0003723">
    <property type="term" value="F:RNA binding"/>
    <property type="evidence" value="ECO:0007669"/>
    <property type="project" value="UniProtKB-UniRule"/>
</dbReference>